<dbReference type="InterPro" id="IPR036249">
    <property type="entry name" value="Thioredoxin-like_sf"/>
</dbReference>
<evidence type="ECO:0000313" key="10">
    <source>
        <dbReference type="EMBL" id="KAF8731682.1"/>
    </source>
</evidence>
<feature type="domain" description="Thioredoxin" evidence="9">
    <location>
        <begin position="1"/>
        <end position="114"/>
    </location>
</feature>
<dbReference type="OrthoDB" id="10263751at2759"/>
<accession>A0A835KJY7</accession>
<gene>
    <name evidence="10" type="ORF">HU200_015611</name>
</gene>
<keyword evidence="6" id="KW-0676">Redox-active center</keyword>
<dbReference type="Pfam" id="PF00085">
    <property type="entry name" value="Thioredoxin"/>
    <property type="match status" value="1"/>
</dbReference>
<evidence type="ECO:0000256" key="7">
    <source>
        <dbReference type="ARBA" id="ARBA00038353"/>
    </source>
</evidence>
<evidence type="ECO:0000256" key="6">
    <source>
        <dbReference type="ARBA" id="ARBA00023284"/>
    </source>
</evidence>
<keyword evidence="3" id="KW-0963">Cytoplasm</keyword>
<dbReference type="Gene3D" id="3.40.30.10">
    <property type="entry name" value="Glutaredoxin"/>
    <property type="match status" value="1"/>
</dbReference>
<dbReference type="Proteomes" id="UP000636709">
    <property type="component" value="Unassembled WGS sequence"/>
</dbReference>
<dbReference type="PROSITE" id="PS51352">
    <property type="entry name" value="THIOREDOXIN_2"/>
    <property type="match status" value="1"/>
</dbReference>
<comment type="subcellular location">
    <subcellularLocation>
        <location evidence="1">Cytoplasm</location>
    </subcellularLocation>
</comment>
<dbReference type="CDD" id="cd02947">
    <property type="entry name" value="TRX_family"/>
    <property type="match status" value="1"/>
</dbReference>
<evidence type="ECO:0000256" key="2">
    <source>
        <dbReference type="ARBA" id="ARBA00022448"/>
    </source>
</evidence>
<dbReference type="InterPro" id="IPR013766">
    <property type="entry name" value="Thioredoxin_domain"/>
</dbReference>
<name>A0A835KJY7_9POAL</name>
<dbReference type="PRINTS" id="PR00421">
    <property type="entry name" value="THIOREDOXIN"/>
</dbReference>
<keyword evidence="5" id="KW-1015">Disulfide bond</keyword>
<organism evidence="10 11">
    <name type="scientific">Digitaria exilis</name>
    <dbReference type="NCBI Taxonomy" id="1010633"/>
    <lineage>
        <taxon>Eukaryota</taxon>
        <taxon>Viridiplantae</taxon>
        <taxon>Streptophyta</taxon>
        <taxon>Embryophyta</taxon>
        <taxon>Tracheophyta</taxon>
        <taxon>Spermatophyta</taxon>
        <taxon>Magnoliopsida</taxon>
        <taxon>Liliopsida</taxon>
        <taxon>Poales</taxon>
        <taxon>Poaceae</taxon>
        <taxon>PACMAD clade</taxon>
        <taxon>Panicoideae</taxon>
        <taxon>Panicodae</taxon>
        <taxon>Paniceae</taxon>
        <taxon>Anthephorinae</taxon>
        <taxon>Digitaria</taxon>
    </lineage>
</organism>
<keyword evidence="4" id="KW-0249">Electron transport</keyword>
<evidence type="ECO:0000256" key="5">
    <source>
        <dbReference type="ARBA" id="ARBA00023157"/>
    </source>
</evidence>
<dbReference type="PANTHER" id="PTHR10438:SF453">
    <property type="entry name" value="THIOREDOXIN H4-RELATED"/>
    <property type="match status" value="1"/>
</dbReference>
<dbReference type="Gramene" id="Dexi2B01G0008790.1">
    <property type="protein sequence ID" value="Dexi2B01G0008790.1:cds"/>
    <property type="gene ID" value="Dexi2B01G0008790"/>
</dbReference>
<dbReference type="AlphaFoldDB" id="A0A835KJY7"/>
<dbReference type="GO" id="GO:0005737">
    <property type="term" value="C:cytoplasm"/>
    <property type="evidence" value="ECO:0007669"/>
    <property type="project" value="UniProtKB-SubCell"/>
</dbReference>
<evidence type="ECO:0000256" key="4">
    <source>
        <dbReference type="ARBA" id="ARBA00022982"/>
    </source>
</evidence>
<evidence type="ECO:0000256" key="8">
    <source>
        <dbReference type="ARBA" id="ARBA00078030"/>
    </source>
</evidence>
<evidence type="ECO:0000259" key="9">
    <source>
        <dbReference type="PROSITE" id="PS51352"/>
    </source>
</evidence>
<comment type="similarity">
    <text evidence="7">Belongs to the thioredoxin family. Plant H-type subfamily.</text>
</comment>
<dbReference type="GO" id="GO:0016671">
    <property type="term" value="F:oxidoreductase activity, acting on a sulfur group of donors, disulfide as acceptor"/>
    <property type="evidence" value="ECO:0007669"/>
    <property type="project" value="UniProtKB-ARBA"/>
</dbReference>
<dbReference type="EMBL" id="JACEFO010001605">
    <property type="protein sequence ID" value="KAF8731682.1"/>
    <property type="molecule type" value="Genomic_DNA"/>
</dbReference>
<dbReference type="FunFam" id="3.40.30.10:FF:000104">
    <property type="entry name" value="Thioredoxin"/>
    <property type="match status" value="1"/>
</dbReference>
<dbReference type="PANTHER" id="PTHR10438">
    <property type="entry name" value="THIOREDOXIN"/>
    <property type="match status" value="1"/>
</dbReference>
<protein>
    <recommendedName>
        <fullName evidence="8">Phloem sap 13 kDa protein 1</fullName>
    </recommendedName>
</protein>
<evidence type="ECO:0000256" key="3">
    <source>
        <dbReference type="ARBA" id="ARBA00022490"/>
    </source>
</evidence>
<sequence length="117" mass="13039">MATEEGVVIACHTKEEFYAKMGKAKETKKLVVINFTASWCGPSRSIAPVFVEFAKKYPHVVFLKVDIDELRDVAEEYEIEGVPTFHFVKGGEKIDIVVGANKDELQTKVEKHAGQPA</sequence>
<evidence type="ECO:0000313" key="11">
    <source>
        <dbReference type="Proteomes" id="UP000636709"/>
    </source>
</evidence>
<reference evidence="10" key="1">
    <citation type="submission" date="2020-07" db="EMBL/GenBank/DDBJ databases">
        <title>Genome sequence and genetic diversity analysis of an under-domesticated orphan crop, white fonio (Digitaria exilis).</title>
        <authorList>
            <person name="Bennetzen J.L."/>
            <person name="Chen S."/>
            <person name="Ma X."/>
            <person name="Wang X."/>
            <person name="Yssel A.E.J."/>
            <person name="Chaluvadi S.R."/>
            <person name="Johnson M."/>
            <person name="Gangashetty P."/>
            <person name="Hamidou F."/>
            <person name="Sanogo M.D."/>
            <person name="Zwaenepoel A."/>
            <person name="Wallace J."/>
            <person name="Van De Peer Y."/>
            <person name="Van Deynze A."/>
        </authorList>
    </citation>
    <scope>NUCLEOTIDE SEQUENCE</scope>
    <source>
        <tissue evidence="10">Leaves</tissue>
    </source>
</reference>
<keyword evidence="11" id="KW-1185">Reference proteome</keyword>
<proteinExistence type="inferred from homology"/>
<dbReference type="SUPFAM" id="SSF52833">
    <property type="entry name" value="Thioredoxin-like"/>
    <property type="match status" value="1"/>
</dbReference>
<dbReference type="InterPro" id="IPR050620">
    <property type="entry name" value="Thioredoxin_H-type-like"/>
</dbReference>
<evidence type="ECO:0000256" key="1">
    <source>
        <dbReference type="ARBA" id="ARBA00004496"/>
    </source>
</evidence>
<keyword evidence="2" id="KW-0813">Transport</keyword>
<comment type="caution">
    <text evidence="10">The sequence shown here is derived from an EMBL/GenBank/DDBJ whole genome shotgun (WGS) entry which is preliminary data.</text>
</comment>